<evidence type="ECO:0000256" key="12">
    <source>
        <dbReference type="ARBA" id="ARBA00022777"/>
    </source>
</evidence>
<dbReference type="GO" id="GO:0046983">
    <property type="term" value="F:protein dimerization activity"/>
    <property type="evidence" value="ECO:0007669"/>
    <property type="project" value="InterPro"/>
</dbReference>
<evidence type="ECO:0000256" key="9">
    <source>
        <dbReference type="ARBA" id="ARBA00022679"/>
    </source>
</evidence>
<name>A0A8J6TD69_9BACT</name>
<comment type="subcellular location">
    <subcellularLocation>
        <location evidence="3">Cytoplasm</location>
    </subcellularLocation>
</comment>
<evidence type="ECO:0000256" key="7">
    <source>
        <dbReference type="ARBA" id="ARBA00022490"/>
    </source>
</evidence>
<dbReference type="Gene3D" id="1.20.5.1930">
    <property type="match status" value="1"/>
</dbReference>
<organism evidence="22 23">
    <name type="scientific">Candidatus Desulfobia pelagia</name>
    <dbReference type="NCBI Taxonomy" id="2841692"/>
    <lineage>
        <taxon>Bacteria</taxon>
        <taxon>Pseudomonadati</taxon>
        <taxon>Thermodesulfobacteriota</taxon>
        <taxon>Desulfobulbia</taxon>
        <taxon>Desulfobulbales</taxon>
        <taxon>Desulfobulbaceae</taxon>
        <taxon>Candidatus Desulfobia</taxon>
    </lineage>
</organism>
<accession>A0A8J6TD69</accession>
<evidence type="ECO:0000256" key="15">
    <source>
        <dbReference type="ARBA" id="ARBA00023012"/>
    </source>
</evidence>
<evidence type="ECO:0000313" key="22">
    <source>
        <dbReference type="EMBL" id="MBC8318351.1"/>
    </source>
</evidence>
<dbReference type="AlphaFoldDB" id="A0A8J6TD69"/>
<dbReference type="InterPro" id="IPR050482">
    <property type="entry name" value="Sensor_HK_TwoCompSys"/>
</dbReference>
<keyword evidence="11" id="KW-0547">Nucleotide-binding</keyword>
<dbReference type="InterPro" id="IPR004358">
    <property type="entry name" value="Sig_transdc_His_kin-like_C"/>
</dbReference>
<dbReference type="InterPro" id="IPR005467">
    <property type="entry name" value="His_kinase_dom"/>
</dbReference>
<keyword evidence="19" id="KW-0175">Coiled coil</keyword>
<dbReference type="PROSITE" id="PS50109">
    <property type="entry name" value="HIS_KIN"/>
    <property type="match status" value="1"/>
</dbReference>
<evidence type="ECO:0000256" key="17">
    <source>
        <dbReference type="ARBA" id="ARBA00024827"/>
    </source>
</evidence>
<evidence type="ECO:0000256" key="10">
    <source>
        <dbReference type="ARBA" id="ARBA00022723"/>
    </source>
</evidence>
<keyword evidence="14" id="KW-0408">Iron</keyword>
<evidence type="ECO:0000256" key="6">
    <source>
        <dbReference type="ARBA" id="ARBA00022485"/>
    </source>
</evidence>
<keyword evidence="12 22" id="KW-0418">Kinase</keyword>
<dbReference type="CDD" id="cd16917">
    <property type="entry name" value="HATPase_UhpB-NarQ-NarX-like"/>
    <property type="match status" value="1"/>
</dbReference>
<sequence length="368" mass="41932">MEFGNWDLEGVVRTADTVETYVPIMRDSRLIGGFEIYYDITEDREKLQALLQTSYLTLFPIVLILFVSVVLSCRRANRNINQRIEAEEKLFQQSAELKEKNDELTELFVICRDRKDRLEEEQKARQEAQEQVQLEQGKREQQRMEFLRHTVQAQEEERSRIARELHDETAQTLTAASLNFASLKNQLEDNPEVSEVVGRLQHLCKQMNQDLYRLVHDLRPAQLDDLGLVPALRYLVDEGQEGTGLDVSLEVNGKQQRMDPFVETVIYRVVQEALTNITRHAGVDHASVQLVFESEMVVVLRVIDSGKGFDPEVPENGRKGWGLAGMAERVESINGTLRIDAAPGKGTKIEVVIPAMQQTSFCPLPSLP</sequence>
<evidence type="ECO:0000256" key="14">
    <source>
        <dbReference type="ARBA" id="ARBA00023004"/>
    </source>
</evidence>
<dbReference type="Pfam" id="PF07730">
    <property type="entry name" value="HisKA_3"/>
    <property type="match status" value="1"/>
</dbReference>
<keyword evidence="20" id="KW-0472">Membrane</keyword>
<keyword evidence="7" id="KW-0963">Cytoplasm</keyword>
<dbReference type="GO" id="GO:0005524">
    <property type="term" value="F:ATP binding"/>
    <property type="evidence" value="ECO:0007669"/>
    <property type="project" value="UniProtKB-KW"/>
</dbReference>
<dbReference type="GO" id="GO:0005737">
    <property type="term" value="C:cytoplasm"/>
    <property type="evidence" value="ECO:0007669"/>
    <property type="project" value="UniProtKB-SubCell"/>
</dbReference>
<evidence type="ECO:0000256" key="8">
    <source>
        <dbReference type="ARBA" id="ARBA00022553"/>
    </source>
</evidence>
<dbReference type="PANTHER" id="PTHR24421:SF10">
    <property type="entry name" value="NITRATE_NITRITE SENSOR PROTEIN NARQ"/>
    <property type="match status" value="1"/>
</dbReference>
<proteinExistence type="predicted"/>
<dbReference type="GO" id="GO:0051539">
    <property type="term" value="F:4 iron, 4 sulfur cluster binding"/>
    <property type="evidence" value="ECO:0007669"/>
    <property type="project" value="UniProtKB-KW"/>
</dbReference>
<comment type="caution">
    <text evidence="22">The sequence shown here is derived from an EMBL/GenBank/DDBJ whole genome shotgun (WGS) entry which is preliminary data.</text>
</comment>
<evidence type="ECO:0000256" key="13">
    <source>
        <dbReference type="ARBA" id="ARBA00022840"/>
    </source>
</evidence>
<comment type="catalytic activity">
    <reaction evidence="1">
        <text>ATP + protein L-histidine = ADP + protein N-phospho-L-histidine.</text>
        <dbReference type="EC" id="2.7.13.3"/>
    </reaction>
</comment>
<dbReference type="PANTHER" id="PTHR24421">
    <property type="entry name" value="NITRATE/NITRITE SENSOR PROTEIN NARX-RELATED"/>
    <property type="match status" value="1"/>
</dbReference>
<evidence type="ECO:0000313" key="23">
    <source>
        <dbReference type="Proteomes" id="UP000614424"/>
    </source>
</evidence>
<dbReference type="SUPFAM" id="SSF55874">
    <property type="entry name" value="ATPase domain of HSP90 chaperone/DNA topoisomerase II/histidine kinase"/>
    <property type="match status" value="1"/>
</dbReference>
<keyword evidence="20" id="KW-0812">Transmembrane</keyword>
<evidence type="ECO:0000256" key="2">
    <source>
        <dbReference type="ARBA" id="ARBA00001966"/>
    </source>
</evidence>
<feature type="coiled-coil region" evidence="19">
    <location>
        <begin position="83"/>
        <end position="171"/>
    </location>
</feature>
<evidence type="ECO:0000259" key="21">
    <source>
        <dbReference type="PROSITE" id="PS50109"/>
    </source>
</evidence>
<evidence type="ECO:0000256" key="3">
    <source>
        <dbReference type="ARBA" id="ARBA00004496"/>
    </source>
</evidence>
<keyword evidence="13" id="KW-0067">ATP-binding</keyword>
<dbReference type="GO" id="GO:0046872">
    <property type="term" value="F:metal ion binding"/>
    <property type="evidence" value="ECO:0007669"/>
    <property type="project" value="UniProtKB-KW"/>
</dbReference>
<dbReference type="EMBL" id="JACNJZ010000152">
    <property type="protein sequence ID" value="MBC8318351.1"/>
    <property type="molecule type" value="Genomic_DNA"/>
</dbReference>
<evidence type="ECO:0000256" key="4">
    <source>
        <dbReference type="ARBA" id="ARBA00012438"/>
    </source>
</evidence>
<dbReference type="EC" id="2.7.13.3" evidence="4"/>
<dbReference type="SMART" id="SM00387">
    <property type="entry name" value="HATPase_c"/>
    <property type="match status" value="1"/>
</dbReference>
<keyword evidence="15" id="KW-0902">Two-component regulatory system</keyword>
<reference evidence="22 23" key="1">
    <citation type="submission" date="2020-08" db="EMBL/GenBank/DDBJ databases">
        <title>Bridging the membrane lipid divide: bacteria of the FCB group superphylum have the potential to synthesize archaeal ether lipids.</title>
        <authorList>
            <person name="Villanueva L."/>
            <person name="Von Meijenfeldt F.A.B."/>
            <person name="Westbye A.B."/>
            <person name="Yadav S."/>
            <person name="Hopmans E.C."/>
            <person name="Dutilh B.E."/>
            <person name="Sinninghe Damste J.S."/>
        </authorList>
    </citation>
    <scope>NUCLEOTIDE SEQUENCE [LARGE SCALE GENOMIC DNA]</scope>
    <source>
        <strain evidence="22">NIOZ-UU47</strain>
    </source>
</reference>
<keyword evidence="20" id="KW-1133">Transmembrane helix</keyword>
<keyword evidence="8" id="KW-0597">Phosphoprotein</keyword>
<evidence type="ECO:0000256" key="11">
    <source>
        <dbReference type="ARBA" id="ARBA00022741"/>
    </source>
</evidence>
<evidence type="ECO:0000256" key="16">
    <source>
        <dbReference type="ARBA" id="ARBA00023014"/>
    </source>
</evidence>
<keyword evidence="6" id="KW-0004">4Fe-4S</keyword>
<dbReference type="Proteomes" id="UP000614424">
    <property type="component" value="Unassembled WGS sequence"/>
</dbReference>
<keyword evidence="16" id="KW-0411">Iron-sulfur</keyword>
<dbReference type="GO" id="GO:0000155">
    <property type="term" value="F:phosphorelay sensor kinase activity"/>
    <property type="evidence" value="ECO:0007669"/>
    <property type="project" value="InterPro"/>
</dbReference>
<evidence type="ECO:0000256" key="19">
    <source>
        <dbReference type="SAM" id="Coils"/>
    </source>
</evidence>
<gene>
    <name evidence="22" type="ORF">H8E41_10635</name>
</gene>
<keyword evidence="10" id="KW-0479">Metal-binding</keyword>
<protein>
    <recommendedName>
        <fullName evidence="5">Oxygen sensor histidine kinase NreB</fullName>
        <ecNumber evidence="4">2.7.13.3</ecNumber>
    </recommendedName>
    <alternativeName>
        <fullName evidence="18">Nitrogen regulation protein B</fullName>
    </alternativeName>
</protein>
<dbReference type="Gene3D" id="3.30.565.10">
    <property type="entry name" value="Histidine kinase-like ATPase, C-terminal domain"/>
    <property type="match status" value="1"/>
</dbReference>
<evidence type="ECO:0000256" key="1">
    <source>
        <dbReference type="ARBA" id="ARBA00000085"/>
    </source>
</evidence>
<comment type="cofactor">
    <cofactor evidence="2">
        <name>[4Fe-4S] cluster</name>
        <dbReference type="ChEBI" id="CHEBI:49883"/>
    </cofactor>
</comment>
<feature type="transmembrane region" description="Helical" evidence="20">
    <location>
        <begin position="55"/>
        <end position="73"/>
    </location>
</feature>
<comment type="function">
    <text evidence="17">Member of the two-component regulatory system NreB/NreC involved in the control of dissimilatory nitrate/nitrite reduction in response to oxygen. NreB functions as a direct oxygen sensor histidine kinase which is autophosphorylated, in the absence of oxygen, probably at the conserved histidine residue, and transfers its phosphate group probably to a conserved aspartate residue of NreC. NreB/NreC activates the expression of the nitrate (narGHJI) and nitrite (nir) reductase operons, as well as the putative nitrate transporter gene narT.</text>
</comment>
<evidence type="ECO:0000256" key="20">
    <source>
        <dbReference type="SAM" id="Phobius"/>
    </source>
</evidence>
<dbReference type="GO" id="GO:0016020">
    <property type="term" value="C:membrane"/>
    <property type="evidence" value="ECO:0007669"/>
    <property type="project" value="InterPro"/>
</dbReference>
<keyword evidence="9" id="KW-0808">Transferase</keyword>
<evidence type="ECO:0000256" key="18">
    <source>
        <dbReference type="ARBA" id="ARBA00030800"/>
    </source>
</evidence>
<evidence type="ECO:0000256" key="5">
    <source>
        <dbReference type="ARBA" id="ARBA00017322"/>
    </source>
</evidence>
<feature type="domain" description="Histidine kinase" evidence="21">
    <location>
        <begin position="164"/>
        <end position="357"/>
    </location>
</feature>
<dbReference type="InterPro" id="IPR011712">
    <property type="entry name" value="Sig_transdc_His_kin_sub3_dim/P"/>
</dbReference>
<dbReference type="InterPro" id="IPR036890">
    <property type="entry name" value="HATPase_C_sf"/>
</dbReference>
<dbReference type="Pfam" id="PF02518">
    <property type="entry name" value="HATPase_c"/>
    <property type="match status" value="1"/>
</dbReference>
<dbReference type="InterPro" id="IPR003594">
    <property type="entry name" value="HATPase_dom"/>
</dbReference>
<dbReference type="PRINTS" id="PR00344">
    <property type="entry name" value="BCTRLSENSOR"/>
</dbReference>